<evidence type="ECO:0000313" key="4">
    <source>
        <dbReference type="Proteomes" id="UP000396862"/>
    </source>
</evidence>
<protein>
    <recommendedName>
        <fullName evidence="5">BACON domain-containing protein</fullName>
    </recommendedName>
</protein>
<dbReference type="OrthoDB" id="1351904at2"/>
<keyword evidence="4" id="KW-1185">Reference proteome</keyword>
<evidence type="ECO:0000313" key="1">
    <source>
        <dbReference type="EMBL" id="GET23010.1"/>
    </source>
</evidence>
<dbReference type="Proteomes" id="UP000240621">
    <property type="component" value="Unassembled WGS sequence"/>
</dbReference>
<dbReference type="RefSeq" id="WP_106543847.1">
    <property type="nucleotide sequence ID" value="NZ_BLAU01000001.1"/>
</dbReference>
<dbReference type="Proteomes" id="UP000396862">
    <property type="component" value="Unassembled WGS sequence"/>
</dbReference>
<sequence>MAKAKILSLMTILIITLFACTKPKGIWEDNIHLSTKSAEFNASGDSVTIKTGGDWWWISDVSVDSTWYYGFTSVDMQSDNYTIKEDCFTVERRDKNTLFIKVAANPNNVKRIITVGLEAGDYFDRVTITQKPK</sequence>
<reference evidence="2 3" key="1">
    <citation type="submission" date="2018-03" db="EMBL/GenBank/DDBJ databases">
        <title>Genomic Encyclopedia of Archaeal and Bacterial Type Strains, Phase II (KMG-II): from individual species to whole genera.</title>
        <authorList>
            <person name="Goeker M."/>
        </authorList>
    </citation>
    <scope>NUCLEOTIDE SEQUENCE [LARGE SCALE GENOMIC DNA]</scope>
    <source>
        <strain evidence="2 3">DSM 27267</strain>
    </source>
</reference>
<dbReference type="AlphaFoldDB" id="A0A2P8C660"/>
<name>A0A2P8C660_9BACT</name>
<evidence type="ECO:0000313" key="3">
    <source>
        <dbReference type="Proteomes" id="UP000240621"/>
    </source>
</evidence>
<proteinExistence type="predicted"/>
<comment type="caution">
    <text evidence="2">The sequence shown here is derived from an EMBL/GenBank/DDBJ whole genome shotgun (WGS) entry which is preliminary data.</text>
</comment>
<evidence type="ECO:0008006" key="5">
    <source>
        <dbReference type="Google" id="ProtNLM"/>
    </source>
</evidence>
<dbReference type="PROSITE" id="PS51257">
    <property type="entry name" value="PROKAR_LIPOPROTEIN"/>
    <property type="match status" value="1"/>
</dbReference>
<accession>A0A2P8C660</accession>
<evidence type="ECO:0000313" key="2">
    <source>
        <dbReference type="EMBL" id="PSK80450.1"/>
    </source>
</evidence>
<organism evidence="2 3">
    <name type="scientific">Prolixibacter denitrificans</name>
    <dbReference type="NCBI Taxonomy" id="1541063"/>
    <lineage>
        <taxon>Bacteria</taxon>
        <taxon>Pseudomonadati</taxon>
        <taxon>Bacteroidota</taxon>
        <taxon>Bacteroidia</taxon>
        <taxon>Marinilabiliales</taxon>
        <taxon>Prolixibacteraceae</taxon>
        <taxon>Prolixibacter</taxon>
    </lineage>
</organism>
<dbReference type="EMBL" id="BLAU01000001">
    <property type="protein sequence ID" value="GET23010.1"/>
    <property type="molecule type" value="Genomic_DNA"/>
</dbReference>
<gene>
    <name evidence="2" type="ORF">CLV93_11629</name>
    <name evidence="1" type="ORF">JCM18694_32560</name>
</gene>
<dbReference type="EMBL" id="PYGC01000016">
    <property type="protein sequence ID" value="PSK80450.1"/>
    <property type="molecule type" value="Genomic_DNA"/>
</dbReference>
<reference evidence="1 4" key="2">
    <citation type="submission" date="2019-10" db="EMBL/GenBank/DDBJ databases">
        <title>Prolixibacter strains distinguished by the presence of nitrate reductase genes were adept at nitrate-dependent anaerobic corrosion of metallic iron and carbon steel.</title>
        <authorList>
            <person name="Iino T."/>
            <person name="Shono N."/>
            <person name="Ito K."/>
            <person name="Nakamura R."/>
            <person name="Sueoka K."/>
            <person name="Harayama S."/>
            <person name="Ohkuma M."/>
        </authorList>
    </citation>
    <scope>NUCLEOTIDE SEQUENCE [LARGE SCALE GENOMIC DNA]</scope>
    <source>
        <strain evidence="1 4">MIC1-1</strain>
    </source>
</reference>